<evidence type="ECO:0000313" key="1">
    <source>
        <dbReference type="EMBL" id="MBV0903311.1"/>
    </source>
</evidence>
<organism evidence="1 2">
    <name type="scientific">Haloarcula salina</name>
    <dbReference type="NCBI Taxonomy" id="1429914"/>
    <lineage>
        <taxon>Archaea</taxon>
        <taxon>Methanobacteriati</taxon>
        <taxon>Methanobacteriota</taxon>
        <taxon>Stenosarchaea group</taxon>
        <taxon>Halobacteria</taxon>
        <taxon>Halobacteriales</taxon>
        <taxon>Haloarculaceae</taxon>
        <taxon>Haloarcula</taxon>
    </lineage>
</organism>
<dbReference type="EMBL" id="JAHQXE010000005">
    <property type="protein sequence ID" value="MBV0903311.1"/>
    <property type="molecule type" value="Genomic_DNA"/>
</dbReference>
<keyword evidence="2" id="KW-1185">Reference proteome</keyword>
<proteinExistence type="predicted"/>
<gene>
    <name evidence="1" type="ORF">KTS37_16095</name>
</gene>
<reference evidence="1" key="1">
    <citation type="submission" date="2021-06" db="EMBL/GenBank/DDBJ databases">
        <title>New haloarchaea isolates fom saline soil.</title>
        <authorList>
            <person name="Duran-Viseras A."/>
            <person name="Sanchez-Porro C.S."/>
            <person name="Ventosa A."/>
        </authorList>
    </citation>
    <scope>NUCLEOTIDE SEQUENCE</scope>
    <source>
        <strain evidence="1">JCM 18369</strain>
    </source>
</reference>
<accession>A0AA41KIX6</accession>
<dbReference type="Proteomes" id="UP001166304">
    <property type="component" value="Unassembled WGS sequence"/>
</dbReference>
<dbReference type="InterPro" id="IPR029046">
    <property type="entry name" value="LolA/LolB/LppX"/>
</dbReference>
<comment type="caution">
    <text evidence="1">The sequence shown here is derived from an EMBL/GenBank/DDBJ whole genome shotgun (WGS) entry which is preliminary data.</text>
</comment>
<sequence length="255" mass="27558">MRRLVLAVCLVSFLAGCSALSGGSPPPSDERAVTAVEAVNTSVSTVETYRFETEMHVAASDGENSRTVRVDGNGVVNISAKRMRATTRTRGQTVDSYVDGYRAYQGCQEPWDGYAVENVSRSEPWTTATPLHRQLTLFERSNVYWEGNETIDGNRTMLVSAAPSAETIQSVMDRNGASNVALNRGSLENATARLWIDPDTNRPVKSELRLQLSQRGATATATLTLSYTGYGEPAQIAIPPAVYDDPYELGCPGAG</sequence>
<dbReference type="Gene3D" id="2.50.20.20">
    <property type="match status" value="1"/>
</dbReference>
<name>A0AA41KIX6_9EURY</name>
<evidence type="ECO:0008006" key="3">
    <source>
        <dbReference type="Google" id="ProtNLM"/>
    </source>
</evidence>
<dbReference type="PROSITE" id="PS51257">
    <property type="entry name" value="PROKAR_LIPOPROTEIN"/>
    <property type="match status" value="1"/>
</dbReference>
<evidence type="ECO:0000313" key="2">
    <source>
        <dbReference type="Proteomes" id="UP001166304"/>
    </source>
</evidence>
<dbReference type="RefSeq" id="WP_174242980.1">
    <property type="nucleotide sequence ID" value="NZ_JAHQXE010000005.1"/>
</dbReference>
<dbReference type="AlphaFoldDB" id="A0AA41KIX6"/>
<protein>
    <recommendedName>
        <fullName evidence="3">Lipoprotein</fullName>
    </recommendedName>
</protein>
<dbReference type="SUPFAM" id="SSF89392">
    <property type="entry name" value="Prokaryotic lipoproteins and lipoprotein localization factors"/>
    <property type="match status" value="1"/>
</dbReference>